<dbReference type="KEGG" id="mic:Mic7113_5250"/>
<sequence length="591" mass="67799">MYHQESLLPDWESAPKRSKDGLKQEKSRRSSLQEGNDDTTWIQLSLLEIPKESASYMREFQAALKKMTCLHRLTFYSLTTQTPKLSKTSGADSTTEEKAFYPYWNEFSQMMSDWLSLPTKTDFVDLGSILSHGCAKDKNVNYWFSTNRTLAQNERWLRTSSQSSMYSVVDCTDSESTKSKSLKTVSYRVYPVKALEKIWKQWVAAVRKVYNVSIAYLNEHQKFPKPLKEKGGKLGGKMGFKKFLKASGLIAGWCKELGISKLLDNASMEAYVAWSQTDKCPNFIGKGKSRKVHPQAGLKIARFRSVRDQKLTLQFDPTTYKNGHWMVSATKQFPVPEFAGHNFCILTDGATELTYNKGRWFAHFPVEVEDGADVTQTQKLIALDPGVRTFVTGFDGNEFKEFGNNDFARIAKLCSHLDKMKSRHDQAKGRSFKRLRYCLKIAMAHLRTKIKNLRSELHKQVASYLAKNYDVIFFPTFETSQMVVRKRRKLKNKTARAMITWAFYQFSQTLEHLCNRYGSKLVRVTEEYTSKTCTKCGHVHRKLGGAKMFKCPECGHQIPRDFNGALGIFLKALWDTTFLSDVQEQNVVLDV</sequence>
<feature type="compositionally biased region" description="Basic and acidic residues" evidence="2">
    <location>
        <begin position="13"/>
        <end position="28"/>
    </location>
</feature>
<dbReference type="AlphaFoldDB" id="K9WM94"/>
<dbReference type="InterPro" id="IPR010095">
    <property type="entry name" value="Cas12f1-like_TNB"/>
</dbReference>
<dbReference type="PANTHER" id="PTHR36172:SF1">
    <property type="entry name" value="RESOLVASE-RELATED"/>
    <property type="match status" value="1"/>
</dbReference>
<dbReference type="Pfam" id="PF07282">
    <property type="entry name" value="Cas12f1-like_TNB"/>
    <property type="match status" value="1"/>
</dbReference>
<feature type="region of interest" description="Disordered" evidence="2">
    <location>
        <begin position="1"/>
        <end position="34"/>
    </location>
</feature>
<evidence type="ECO:0000256" key="1">
    <source>
        <dbReference type="ARBA" id="ARBA00023125"/>
    </source>
</evidence>
<dbReference type="EMBL" id="CP003630">
    <property type="protein sequence ID" value="AFZ20899.1"/>
    <property type="molecule type" value="Genomic_DNA"/>
</dbReference>
<proteinExistence type="predicted"/>
<gene>
    <name evidence="4" type="ORF">Mic7113_5250</name>
</gene>
<dbReference type="HOGENOM" id="CLU_029254_3_1_3"/>
<evidence type="ECO:0000313" key="5">
    <source>
        <dbReference type="Proteomes" id="UP000010471"/>
    </source>
</evidence>
<dbReference type="GO" id="GO:0003677">
    <property type="term" value="F:DNA binding"/>
    <property type="evidence" value="ECO:0007669"/>
    <property type="project" value="UniProtKB-KW"/>
</dbReference>
<evidence type="ECO:0000259" key="3">
    <source>
        <dbReference type="Pfam" id="PF07282"/>
    </source>
</evidence>
<feature type="domain" description="Cas12f1-like TNB" evidence="3">
    <location>
        <begin position="503"/>
        <end position="568"/>
    </location>
</feature>
<dbReference type="InterPro" id="IPR051491">
    <property type="entry name" value="Recombinase/Transposase-rel"/>
</dbReference>
<dbReference type="Proteomes" id="UP000010471">
    <property type="component" value="Chromosome"/>
</dbReference>
<organism evidence="4 5">
    <name type="scientific">Allocoleopsis franciscana PCC 7113</name>
    <dbReference type="NCBI Taxonomy" id="1173027"/>
    <lineage>
        <taxon>Bacteria</taxon>
        <taxon>Bacillati</taxon>
        <taxon>Cyanobacteriota</taxon>
        <taxon>Cyanophyceae</taxon>
        <taxon>Coleofasciculales</taxon>
        <taxon>Coleofasciculaceae</taxon>
        <taxon>Allocoleopsis</taxon>
        <taxon>Allocoleopsis franciscana</taxon>
    </lineage>
</organism>
<dbReference type="PANTHER" id="PTHR36172">
    <property type="match status" value="1"/>
</dbReference>
<protein>
    <submittedName>
        <fullName evidence="4">Transposase, IS605 OrfB family, central region</fullName>
    </submittedName>
</protein>
<keyword evidence="5" id="KW-1185">Reference proteome</keyword>
<dbReference type="eggNOG" id="COG0675">
    <property type="taxonomic scope" value="Bacteria"/>
</dbReference>
<evidence type="ECO:0000313" key="4">
    <source>
        <dbReference type="EMBL" id="AFZ20899.1"/>
    </source>
</evidence>
<dbReference type="STRING" id="1173027.Mic7113_5250"/>
<accession>K9WM94</accession>
<reference evidence="4 5" key="1">
    <citation type="submission" date="2012-06" db="EMBL/GenBank/DDBJ databases">
        <title>Finished chromosome of genome of Microcoleus sp. PCC 7113.</title>
        <authorList>
            <consortium name="US DOE Joint Genome Institute"/>
            <person name="Gugger M."/>
            <person name="Coursin T."/>
            <person name="Rippka R."/>
            <person name="Tandeau De Marsac N."/>
            <person name="Huntemann M."/>
            <person name="Wei C.-L."/>
            <person name="Han J."/>
            <person name="Detter J.C."/>
            <person name="Han C."/>
            <person name="Tapia R."/>
            <person name="Chen A."/>
            <person name="Kyrpides N."/>
            <person name="Mavromatis K."/>
            <person name="Markowitz V."/>
            <person name="Szeto E."/>
            <person name="Ivanova N."/>
            <person name="Pagani I."/>
            <person name="Pati A."/>
            <person name="Goodwin L."/>
            <person name="Nordberg H.P."/>
            <person name="Cantor M.N."/>
            <person name="Hua S.X."/>
            <person name="Woyke T."/>
            <person name="Kerfeld C.A."/>
        </authorList>
    </citation>
    <scope>NUCLEOTIDE SEQUENCE [LARGE SCALE GENOMIC DNA]</scope>
    <source>
        <strain evidence="4 5">PCC 7113</strain>
    </source>
</reference>
<dbReference type="NCBIfam" id="NF040570">
    <property type="entry name" value="guided_TnpB"/>
    <property type="match status" value="1"/>
</dbReference>
<keyword evidence="1" id="KW-0238">DNA-binding</keyword>
<name>K9WM94_9CYAN</name>
<evidence type="ECO:0000256" key="2">
    <source>
        <dbReference type="SAM" id="MobiDB-lite"/>
    </source>
</evidence>